<reference evidence="11 12" key="1">
    <citation type="submission" date="2019-03" db="EMBL/GenBank/DDBJ databases">
        <title>Characterization of a novel Mycoplasma cynos real-time PCR assay.</title>
        <authorList>
            <person name="Tallmadge R.L."/>
            <person name="Mitchell P.K."/>
            <person name="Goodman L."/>
        </authorList>
    </citation>
    <scope>NUCLEOTIDE SEQUENCE [LARGE SCALE GENOMIC DNA]</scope>
    <source>
        <strain evidence="11 12">1642</strain>
    </source>
</reference>
<evidence type="ECO:0000259" key="10">
    <source>
        <dbReference type="SMART" id="SM00382"/>
    </source>
</evidence>
<dbReference type="SMART" id="SM00382">
    <property type="entry name" value="AAA"/>
    <property type="match status" value="1"/>
</dbReference>
<dbReference type="Gene3D" id="3.40.50.300">
    <property type="entry name" value="P-loop containing nucleotide triphosphate hydrolases"/>
    <property type="match status" value="1"/>
</dbReference>
<keyword evidence="12" id="KW-1185">Reference proteome</keyword>
<dbReference type="FunFam" id="3.40.50.300:FF:000014">
    <property type="entry name" value="DNA polymerase III subunit gamma/tau"/>
    <property type="match status" value="1"/>
</dbReference>
<keyword evidence="4" id="KW-0862">Zinc</keyword>
<dbReference type="Gene3D" id="1.20.272.10">
    <property type="match status" value="1"/>
</dbReference>
<comment type="caution">
    <text evidence="11">The sequence shown here is derived from an EMBL/GenBank/DDBJ whole genome shotgun (WGS) entry which is preliminary data.</text>
</comment>
<dbReference type="InterPro" id="IPR027417">
    <property type="entry name" value="P-loop_NTPase"/>
</dbReference>
<keyword evidence="8 11" id="KW-0548">Nucleotidyltransferase</keyword>
<evidence type="ECO:0000313" key="12">
    <source>
        <dbReference type="Proteomes" id="UP000320801"/>
    </source>
</evidence>
<dbReference type="NCBIfam" id="TIGR02397">
    <property type="entry name" value="dnaX_nterm"/>
    <property type="match status" value="1"/>
</dbReference>
<dbReference type="RefSeq" id="WP_141483867.1">
    <property type="nucleotide sequence ID" value="NZ_SMDN01000005.1"/>
</dbReference>
<dbReference type="CDD" id="cd18137">
    <property type="entry name" value="HLD_clamp_pol_III_gamma_tau"/>
    <property type="match status" value="1"/>
</dbReference>
<evidence type="ECO:0000256" key="3">
    <source>
        <dbReference type="ARBA" id="ARBA00022741"/>
    </source>
</evidence>
<comment type="catalytic activity">
    <reaction evidence="7 8">
        <text>DNA(n) + a 2'-deoxyribonucleoside 5'-triphosphate = DNA(n+1) + diphosphate</text>
        <dbReference type="Rhea" id="RHEA:22508"/>
        <dbReference type="Rhea" id="RHEA-COMP:17339"/>
        <dbReference type="Rhea" id="RHEA-COMP:17340"/>
        <dbReference type="ChEBI" id="CHEBI:33019"/>
        <dbReference type="ChEBI" id="CHEBI:61560"/>
        <dbReference type="ChEBI" id="CHEBI:173112"/>
        <dbReference type="EC" id="2.7.7.7"/>
    </reaction>
</comment>
<sequence>MTYKALYRKYRPRSFDEVKGQDHIVQTLKNIILNQKISHAYLFSGPRGVGKTSVARIFASTLNCGHSDNLINICEFCSKNIEENFDIIEMDAASNNGVKEIRDLRERIQNSPANGQYKVYIIDEVHMLSKGAFNVLLKTLEEPPKHAIFILATTDPQKIPLTILSRVQRYNFRKISTAVIVEQLKSVLNDENVSYEENALNYIARLATGGMRDALSIADQALAYGNGHIKLDDIIYSFGISSNENLIKILNYLYFGQISDAISLFNELKNAGLDSNQFMLGLTSVIKDFIIYERTYEPKLLELLTLEELENLKIDYEYGLRSSELLYKLSKELIYSETPFQLIELTLLKLTNSTEKRVLNKNQDEKNNIPNTQHKGDDNKMEKDKNNKEDINAILQATQEVLVETITTQVANEDVNNDILSSNNDFDFDDDSLISTTEITLDDQVLQAKNFNKPAQLLPIYDPENTHNSLLYKDSLTYEEIKNLLRLSELSEVEKVTKLIDLTIKTEIPLEFENFLYMFKNKEVKILAAAYNFVLVTAKDLSKLKYISDVQYNSNLQSFIKKYFGNYKHLYTLGDRNMYRQAALEVQSEINNNVQVQTIEIPEIKIDLNETATAKLFNELKNI</sequence>
<feature type="compositionally biased region" description="Basic and acidic residues" evidence="9">
    <location>
        <begin position="374"/>
        <end position="384"/>
    </location>
</feature>
<dbReference type="PANTHER" id="PTHR11669">
    <property type="entry name" value="REPLICATION FACTOR C / DNA POLYMERASE III GAMMA-TAU SUBUNIT"/>
    <property type="match status" value="1"/>
</dbReference>
<comment type="subunit">
    <text evidence="8">DNA polymerase III contains a core (composed of alpha, epsilon and theta chains) that associates with a tau subunit. This core dimerizes to form the POLIII' complex. PolIII' associates with the gamma complex (composed of gamma, delta, delta', psi and chi chains) and with the beta chain to form the complete DNA polymerase III complex.</text>
</comment>
<evidence type="ECO:0000256" key="4">
    <source>
        <dbReference type="ARBA" id="ARBA00022833"/>
    </source>
</evidence>
<name>A0A507SNI6_9BACT</name>
<dbReference type="Proteomes" id="UP000320801">
    <property type="component" value="Unassembled WGS sequence"/>
</dbReference>
<comment type="function">
    <text evidence="8">DNA polymerase III is a complex, multichain enzyme responsible for most of the replicative synthesis in bacteria. This DNA polymerase also exhibits 3' to 5' exonuclease activity.</text>
</comment>
<feature type="region of interest" description="Disordered" evidence="9">
    <location>
        <begin position="359"/>
        <end position="384"/>
    </location>
</feature>
<keyword evidence="6 8" id="KW-0239">DNA-directed DNA polymerase</keyword>
<keyword evidence="5 8" id="KW-0067">ATP-binding</keyword>
<dbReference type="GO" id="GO:0046872">
    <property type="term" value="F:metal ion binding"/>
    <property type="evidence" value="ECO:0007669"/>
    <property type="project" value="UniProtKB-KW"/>
</dbReference>
<accession>A0A507SNI6</accession>
<dbReference type="CDD" id="cd00009">
    <property type="entry name" value="AAA"/>
    <property type="match status" value="1"/>
</dbReference>
<keyword evidence="8" id="KW-0235">DNA replication</keyword>
<organism evidence="11 12">
    <name type="scientific">Mycoplasmopsis mucosicanis</name>
    <dbReference type="NCBI Taxonomy" id="458208"/>
    <lineage>
        <taxon>Bacteria</taxon>
        <taxon>Bacillati</taxon>
        <taxon>Mycoplasmatota</taxon>
        <taxon>Mycoplasmoidales</taxon>
        <taxon>Metamycoplasmataceae</taxon>
        <taxon>Mycoplasmopsis</taxon>
    </lineage>
</organism>
<dbReference type="GO" id="GO:0003887">
    <property type="term" value="F:DNA-directed DNA polymerase activity"/>
    <property type="evidence" value="ECO:0007669"/>
    <property type="project" value="UniProtKB-KW"/>
</dbReference>
<dbReference type="InterPro" id="IPR001270">
    <property type="entry name" value="ClpA/B"/>
</dbReference>
<dbReference type="PANTHER" id="PTHR11669:SF0">
    <property type="entry name" value="PROTEIN STICHEL-LIKE 2"/>
    <property type="match status" value="1"/>
</dbReference>
<keyword evidence="8 11" id="KW-0808">Transferase</keyword>
<gene>
    <name evidence="8 11" type="primary">dnaX</name>
    <name evidence="11" type="ORF">E1I18_01660</name>
</gene>
<dbReference type="PRINTS" id="PR00300">
    <property type="entry name" value="CLPPROTEASEA"/>
</dbReference>
<evidence type="ECO:0000256" key="7">
    <source>
        <dbReference type="ARBA" id="ARBA00049244"/>
    </source>
</evidence>
<dbReference type="InterPro" id="IPR012763">
    <property type="entry name" value="DNA_pol_III_sug/sutau_N"/>
</dbReference>
<evidence type="ECO:0000256" key="5">
    <source>
        <dbReference type="ARBA" id="ARBA00022840"/>
    </source>
</evidence>
<evidence type="ECO:0000256" key="9">
    <source>
        <dbReference type="SAM" id="MobiDB-lite"/>
    </source>
</evidence>
<evidence type="ECO:0000313" key="11">
    <source>
        <dbReference type="EMBL" id="TQC51594.1"/>
    </source>
</evidence>
<dbReference type="NCBIfam" id="NF004046">
    <property type="entry name" value="PRK05563.1"/>
    <property type="match status" value="1"/>
</dbReference>
<comment type="similarity">
    <text evidence="1 8">Belongs to the DnaX/STICHEL family.</text>
</comment>
<proteinExistence type="inferred from homology"/>
<dbReference type="InterPro" id="IPR050238">
    <property type="entry name" value="DNA_Rep/Repair_Clamp_Loader"/>
</dbReference>
<evidence type="ECO:0000256" key="1">
    <source>
        <dbReference type="ARBA" id="ARBA00006360"/>
    </source>
</evidence>
<dbReference type="Gene3D" id="1.10.8.60">
    <property type="match status" value="1"/>
</dbReference>
<dbReference type="EMBL" id="SMDN01000005">
    <property type="protein sequence ID" value="TQC51594.1"/>
    <property type="molecule type" value="Genomic_DNA"/>
</dbReference>
<keyword evidence="3 8" id="KW-0547">Nucleotide-binding</keyword>
<dbReference type="Pfam" id="PF22608">
    <property type="entry name" value="DNAX_ATPase_lid"/>
    <property type="match status" value="1"/>
</dbReference>
<dbReference type="InterPro" id="IPR045085">
    <property type="entry name" value="HLD_clamp_pol_III_gamma_tau"/>
</dbReference>
<keyword evidence="2" id="KW-0479">Metal-binding</keyword>
<dbReference type="AlphaFoldDB" id="A0A507SNI6"/>
<dbReference type="GO" id="GO:0009360">
    <property type="term" value="C:DNA polymerase III complex"/>
    <property type="evidence" value="ECO:0007669"/>
    <property type="project" value="InterPro"/>
</dbReference>
<dbReference type="GO" id="GO:0003677">
    <property type="term" value="F:DNA binding"/>
    <property type="evidence" value="ECO:0007669"/>
    <property type="project" value="InterPro"/>
</dbReference>
<dbReference type="SUPFAM" id="SSF48019">
    <property type="entry name" value="post-AAA+ oligomerization domain-like"/>
    <property type="match status" value="1"/>
</dbReference>
<feature type="domain" description="AAA+ ATPase" evidence="10">
    <location>
        <begin position="37"/>
        <end position="176"/>
    </location>
</feature>
<dbReference type="SUPFAM" id="SSF52540">
    <property type="entry name" value="P-loop containing nucleoside triphosphate hydrolases"/>
    <property type="match status" value="1"/>
</dbReference>
<protein>
    <recommendedName>
        <fullName evidence="8">DNA polymerase III subunit gamma/tau</fullName>
        <ecNumber evidence="8">2.7.7.7</ecNumber>
    </recommendedName>
</protein>
<dbReference type="Pfam" id="PF13177">
    <property type="entry name" value="DNA_pol3_delta2"/>
    <property type="match status" value="1"/>
</dbReference>
<dbReference type="GO" id="GO:0005524">
    <property type="term" value="F:ATP binding"/>
    <property type="evidence" value="ECO:0007669"/>
    <property type="project" value="UniProtKB-KW"/>
</dbReference>
<dbReference type="FunFam" id="1.10.8.60:FF:000013">
    <property type="entry name" value="DNA polymerase III subunit gamma/tau"/>
    <property type="match status" value="1"/>
</dbReference>
<dbReference type="InterPro" id="IPR003593">
    <property type="entry name" value="AAA+_ATPase"/>
</dbReference>
<dbReference type="OrthoDB" id="9810148at2"/>
<evidence type="ECO:0000256" key="8">
    <source>
        <dbReference type="RuleBase" id="RU364063"/>
    </source>
</evidence>
<evidence type="ECO:0000256" key="6">
    <source>
        <dbReference type="ARBA" id="ARBA00022932"/>
    </source>
</evidence>
<dbReference type="GO" id="GO:0006261">
    <property type="term" value="P:DNA-templated DNA replication"/>
    <property type="evidence" value="ECO:0007669"/>
    <property type="project" value="TreeGrafter"/>
</dbReference>
<dbReference type="InterPro" id="IPR008921">
    <property type="entry name" value="DNA_pol3_clamp-load_cplx_C"/>
</dbReference>
<dbReference type="EC" id="2.7.7.7" evidence="8"/>
<evidence type="ECO:0000256" key="2">
    <source>
        <dbReference type="ARBA" id="ARBA00022723"/>
    </source>
</evidence>